<dbReference type="EMBL" id="JARIHO010000003">
    <property type="protein sequence ID" value="KAJ7364789.1"/>
    <property type="molecule type" value="Genomic_DNA"/>
</dbReference>
<comment type="caution">
    <text evidence="1">The sequence shown here is derived from an EMBL/GenBank/DDBJ whole genome shotgun (WGS) entry which is preliminary data.</text>
</comment>
<sequence length="188" mass="22163">MTDSTTDTMSESSTSLLPPMTSDTIRAVAISARCAYDYAAEAAQERLNIRAAEMDRIDQEWRESGFEDHLCSGEEMTLNPHLRHLHYPEPRYAKIMRARLRRYQRLQYLYKLQPPTFPWPPFTHPEFPVEPALEMWRRGIHTDYRQPVWVRTHDLCENPHLLTEDDDLISPYIPYVPLPTFFPEPDTE</sequence>
<proteinExistence type="predicted"/>
<dbReference type="Proteomes" id="UP001218218">
    <property type="component" value="Unassembled WGS sequence"/>
</dbReference>
<evidence type="ECO:0000313" key="2">
    <source>
        <dbReference type="Proteomes" id="UP001218218"/>
    </source>
</evidence>
<protein>
    <submittedName>
        <fullName evidence="1">Uncharacterized protein</fullName>
    </submittedName>
</protein>
<organism evidence="1 2">
    <name type="scientific">Mycena albidolilacea</name>
    <dbReference type="NCBI Taxonomy" id="1033008"/>
    <lineage>
        <taxon>Eukaryota</taxon>
        <taxon>Fungi</taxon>
        <taxon>Dikarya</taxon>
        <taxon>Basidiomycota</taxon>
        <taxon>Agaricomycotina</taxon>
        <taxon>Agaricomycetes</taxon>
        <taxon>Agaricomycetidae</taxon>
        <taxon>Agaricales</taxon>
        <taxon>Marasmiineae</taxon>
        <taxon>Mycenaceae</taxon>
        <taxon>Mycena</taxon>
    </lineage>
</organism>
<reference evidence="1" key="1">
    <citation type="submission" date="2023-03" db="EMBL/GenBank/DDBJ databases">
        <title>Massive genome expansion in bonnet fungi (Mycena s.s.) driven by repeated elements and novel gene families across ecological guilds.</title>
        <authorList>
            <consortium name="Lawrence Berkeley National Laboratory"/>
            <person name="Harder C.B."/>
            <person name="Miyauchi S."/>
            <person name="Viragh M."/>
            <person name="Kuo A."/>
            <person name="Thoen E."/>
            <person name="Andreopoulos B."/>
            <person name="Lu D."/>
            <person name="Skrede I."/>
            <person name="Drula E."/>
            <person name="Henrissat B."/>
            <person name="Morin E."/>
            <person name="Kohler A."/>
            <person name="Barry K."/>
            <person name="LaButti K."/>
            <person name="Morin E."/>
            <person name="Salamov A."/>
            <person name="Lipzen A."/>
            <person name="Mereny Z."/>
            <person name="Hegedus B."/>
            <person name="Baldrian P."/>
            <person name="Stursova M."/>
            <person name="Weitz H."/>
            <person name="Taylor A."/>
            <person name="Grigoriev I.V."/>
            <person name="Nagy L.G."/>
            <person name="Martin F."/>
            <person name="Kauserud H."/>
        </authorList>
    </citation>
    <scope>NUCLEOTIDE SEQUENCE</scope>
    <source>
        <strain evidence="1">CBHHK002</strain>
    </source>
</reference>
<keyword evidence="2" id="KW-1185">Reference proteome</keyword>
<gene>
    <name evidence="1" type="ORF">DFH08DRAFT_950345</name>
</gene>
<evidence type="ECO:0000313" key="1">
    <source>
        <dbReference type="EMBL" id="KAJ7364789.1"/>
    </source>
</evidence>
<accession>A0AAD7AQ72</accession>
<dbReference type="AlphaFoldDB" id="A0AAD7AQ72"/>
<name>A0AAD7AQ72_9AGAR</name>